<keyword evidence="5 13" id="KW-0597">Phosphoprotein</keyword>
<evidence type="ECO:0000256" key="11">
    <source>
        <dbReference type="ARBA" id="ARBA00023136"/>
    </source>
</evidence>
<keyword evidence="19" id="KW-0808">Transferase</keyword>
<evidence type="ECO:0000256" key="8">
    <source>
        <dbReference type="ARBA" id="ARBA00022840"/>
    </source>
</evidence>
<evidence type="ECO:0000256" key="3">
    <source>
        <dbReference type="ARBA" id="ARBA00012438"/>
    </source>
</evidence>
<dbReference type="PROSITE" id="PS50110">
    <property type="entry name" value="RESPONSE_REGULATORY"/>
    <property type="match status" value="1"/>
</dbReference>
<evidence type="ECO:0000256" key="7">
    <source>
        <dbReference type="ARBA" id="ARBA00022741"/>
    </source>
</evidence>
<dbReference type="InterPro" id="IPR005467">
    <property type="entry name" value="His_kinase_dom"/>
</dbReference>
<evidence type="ECO:0000259" key="15">
    <source>
        <dbReference type="PROSITE" id="PS50110"/>
    </source>
</evidence>
<dbReference type="CDD" id="cd16922">
    <property type="entry name" value="HATPase_EvgS-ArcB-TorS-like"/>
    <property type="match status" value="1"/>
</dbReference>
<dbReference type="InterPro" id="IPR035965">
    <property type="entry name" value="PAS-like_dom_sf"/>
</dbReference>
<dbReference type="InterPro" id="IPR001789">
    <property type="entry name" value="Sig_transdc_resp-reg_receiver"/>
</dbReference>
<dbReference type="GO" id="GO:0006355">
    <property type="term" value="P:regulation of DNA-templated transcription"/>
    <property type="evidence" value="ECO:0007669"/>
    <property type="project" value="InterPro"/>
</dbReference>
<dbReference type="Pfam" id="PF00072">
    <property type="entry name" value="Response_reg"/>
    <property type="match status" value="1"/>
</dbReference>
<dbReference type="EC" id="2.7.13.3" evidence="3"/>
<keyword evidence="4" id="KW-1003">Cell membrane</keyword>
<evidence type="ECO:0000256" key="2">
    <source>
        <dbReference type="ARBA" id="ARBA00004651"/>
    </source>
</evidence>
<dbReference type="SMART" id="SM00448">
    <property type="entry name" value="REC"/>
    <property type="match status" value="1"/>
</dbReference>
<feature type="domain" description="Response regulatory" evidence="15">
    <location>
        <begin position="521"/>
        <end position="641"/>
    </location>
</feature>
<protein>
    <recommendedName>
        <fullName evidence="3">histidine kinase</fullName>
        <ecNumber evidence="3">2.7.13.3</ecNumber>
    </recommendedName>
</protein>
<reference evidence="19 20" key="1">
    <citation type="submission" date="2015-11" db="EMBL/GenBank/DDBJ databases">
        <title>Genomic analysis of 38 Legionella species identifies large and diverse effector repertoires.</title>
        <authorList>
            <person name="Burstein D."/>
            <person name="Amaro F."/>
            <person name="Zusman T."/>
            <person name="Lifshitz Z."/>
            <person name="Cohen O."/>
            <person name="Gilbert J.A."/>
            <person name="Pupko T."/>
            <person name="Shuman H.A."/>
            <person name="Segal G."/>
        </authorList>
    </citation>
    <scope>NUCLEOTIDE SEQUENCE [LARGE SCALE GENOMIC DNA]</scope>
    <source>
        <strain evidence="19 20">ATCC 700990</strain>
    </source>
</reference>
<dbReference type="NCBIfam" id="TIGR00229">
    <property type="entry name" value="sensory_box"/>
    <property type="match status" value="1"/>
</dbReference>
<comment type="caution">
    <text evidence="19">The sequence shown here is derived from an EMBL/GenBank/DDBJ whole genome shotgun (WGS) entry which is preliminary data.</text>
</comment>
<dbReference type="SUPFAM" id="SSF47226">
    <property type="entry name" value="Histidine-containing phosphotransfer domain, HPT domain"/>
    <property type="match status" value="1"/>
</dbReference>
<dbReference type="InterPro" id="IPR036097">
    <property type="entry name" value="HisK_dim/P_sf"/>
</dbReference>
<dbReference type="SMART" id="SM00388">
    <property type="entry name" value="HisKA"/>
    <property type="match status" value="1"/>
</dbReference>
<evidence type="ECO:0000256" key="5">
    <source>
        <dbReference type="ARBA" id="ARBA00022553"/>
    </source>
</evidence>
<dbReference type="PROSITE" id="PS50894">
    <property type="entry name" value="HPT"/>
    <property type="match status" value="1"/>
</dbReference>
<dbReference type="Pfam" id="PF00989">
    <property type="entry name" value="PAS"/>
    <property type="match status" value="1"/>
</dbReference>
<dbReference type="SUPFAM" id="SSF52172">
    <property type="entry name" value="CheY-like"/>
    <property type="match status" value="1"/>
</dbReference>
<dbReference type="InterPro" id="IPR003594">
    <property type="entry name" value="HATPase_dom"/>
</dbReference>
<feature type="modified residue" description="Phosphohistidine" evidence="12">
    <location>
        <position position="725"/>
    </location>
</feature>
<dbReference type="OrthoDB" id="9813394at2"/>
<dbReference type="Gene3D" id="1.20.120.160">
    <property type="entry name" value="HPT domain"/>
    <property type="match status" value="1"/>
</dbReference>
<keyword evidence="20" id="KW-1185">Reference proteome</keyword>
<dbReference type="InterPro" id="IPR011006">
    <property type="entry name" value="CheY-like_superfamily"/>
</dbReference>
<dbReference type="SUPFAM" id="SSF47384">
    <property type="entry name" value="Homodimeric domain of signal transducing histidine kinase"/>
    <property type="match status" value="1"/>
</dbReference>
<accession>A0A0W0SMR6</accession>
<dbReference type="PROSITE" id="PS50109">
    <property type="entry name" value="HIS_KIN"/>
    <property type="match status" value="1"/>
</dbReference>
<dbReference type="FunFam" id="3.30.565.10:FF:000010">
    <property type="entry name" value="Sensor histidine kinase RcsC"/>
    <property type="match status" value="1"/>
</dbReference>
<dbReference type="RefSeq" id="WP_058497026.1">
    <property type="nucleotide sequence ID" value="NZ_CAAAIU010000004.1"/>
</dbReference>
<gene>
    <name evidence="19" type="ORF">Ldro_2752</name>
</gene>
<keyword evidence="7" id="KW-0547">Nucleotide-binding</keyword>
<evidence type="ECO:0000256" key="1">
    <source>
        <dbReference type="ARBA" id="ARBA00000085"/>
    </source>
</evidence>
<organism evidence="19 20">
    <name type="scientific">Legionella drozanskii LLAP-1</name>
    <dbReference type="NCBI Taxonomy" id="1212489"/>
    <lineage>
        <taxon>Bacteria</taxon>
        <taxon>Pseudomonadati</taxon>
        <taxon>Pseudomonadota</taxon>
        <taxon>Gammaproteobacteria</taxon>
        <taxon>Legionellales</taxon>
        <taxon>Legionellaceae</taxon>
        <taxon>Legionella</taxon>
    </lineage>
</organism>
<keyword evidence="8" id="KW-0067">ATP-binding</keyword>
<evidence type="ECO:0000259" key="17">
    <source>
        <dbReference type="PROSITE" id="PS50113"/>
    </source>
</evidence>
<dbReference type="Proteomes" id="UP000054736">
    <property type="component" value="Unassembled WGS sequence"/>
</dbReference>
<feature type="domain" description="PAC" evidence="17">
    <location>
        <begin position="191"/>
        <end position="255"/>
    </location>
</feature>
<evidence type="ECO:0000313" key="19">
    <source>
        <dbReference type="EMBL" id="KTC84588.1"/>
    </source>
</evidence>
<dbReference type="InterPro" id="IPR013656">
    <property type="entry name" value="PAS_4"/>
</dbReference>
<evidence type="ECO:0000259" key="16">
    <source>
        <dbReference type="PROSITE" id="PS50112"/>
    </source>
</evidence>
<dbReference type="STRING" id="1212489.Ldro_2752"/>
<dbReference type="GO" id="GO:0005524">
    <property type="term" value="F:ATP binding"/>
    <property type="evidence" value="ECO:0007669"/>
    <property type="project" value="UniProtKB-KW"/>
</dbReference>
<keyword evidence="11" id="KW-0472">Membrane</keyword>
<dbReference type="GO" id="GO:0000155">
    <property type="term" value="F:phosphorelay sensor kinase activity"/>
    <property type="evidence" value="ECO:0007669"/>
    <property type="project" value="InterPro"/>
</dbReference>
<evidence type="ECO:0000256" key="13">
    <source>
        <dbReference type="PROSITE-ProRule" id="PRU00169"/>
    </source>
</evidence>
<keyword evidence="9" id="KW-1133">Transmembrane helix</keyword>
<dbReference type="AlphaFoldDB" id="A0A0W0SMR6"/>
<comment type="catalytic activity">
    <reaction evidence="1">
        <text>ATP + protein L-histidine = ADP + protein N-phospho-L-histidine.</text>
        <dbReference type="EC" id="2.7.13.3"/>
    </reaction>
</comment>
<evidence type="ECO:0000313" key="20">
    <source>
        <dbReference type="Proteomes" id="UP000054736"/>
    </source>
</evidence>
<dbReference type="InterPro" id="IPR003661">
    <property type="entry name" value="HisK_dim/P_dom"/>
</dbReference>
<dbReference type="Pfam" id="PF08448">
    <property type="entry name" value="PAS_4"/>
    <property type="match status" value="1"/>
</dbReference>
<comment type="subcellular location">
    <subcellularLocation>
        <location evidence="2">Cell membrane</location>
        <topology evidence="2">Multi-pass membrane protein</topology>
    </subcellularLocation>
</comment>
<evidence type="ECO:0000256" key="6">
    <source>
        <dbReference type="ARBA" id="ARBA00022692"/>
    </source>
</evidence>
<dbReference type="PANTHER" id="PTHR45339">
    <property type="entry name" value="HYBRID SIGNAL TRANSDUCTION HISTIDINE KINASE J"/>
    <property type="match status" value="1"/>
</dbReference>
<dbReference type="CDD" id="cd00130">
    <property type="entry name" value="PAS"/>
    <property type="match status" value="1"/>
</dbReference>
<dbReference type="Gene3D" id="3.40.50.2300">
    <property type="match status" value="1"/>
</dbReference>
<dbReference type="PATRIC" id="fig|1212489.4.peg.2902"/>
<dbReference type="EMBL" id="LNXY01000031">
    <property type="protein sequence ID" value="KTC84588.1"/>
    <property type="molecule type" value="Genomic_DNA"/>
</dbReference>
<feature type="domain" description="PAS" evidence="16">
    <location>
        <begin position="26"/>
        <end position="56"/>
    </location>
</feature>
<dbReference type="Gene3D" id="3.30.450.20">
    <property type="entry name" value="PAS domain"/>
    <property type="match status" value="2"/>
</dbReference>
<dbReference type="CDD" id="cd00082">
    <property type="entry name" value="HisKA"/>
    <property type="match status" value="1"/>
</dbReference>
<dbReference type="InterPro" id="IPR036641">
    <property type="entry name" value="HPT_dom_sf"/>
</dbReference>
<feature type="domain" description="Histidine kinase" evidence="14">
    <location>
        <begin position="273"/>
        <end position="495"/>
    </location>
</feature>
<dbReference type="InterPro" id="IPR000014">
    <property type="entry name" value="PAS"/>
</dbReference>
<feature type="modified residue" description="4-aspartylphosphate" evidence="13">
    <location>
        <position position="570"/>
    </location>
</feature>
<dbReference type="GO" id="GO:0005886">
    <property type="term" value="C:plasma membrane"/>
    <property type="evidence" value="ECO:0007669"/>
    <property type="project" value="UniProtKB-SubCell"/>
</dbReference>
<evidence type="ECO:0000256" key="10">
    <source>
        <dbReference type="ARBA" id="ARBA00023012"/>
    </source>
</evidence>
<dbReference type="Pfam" id="PF01627">
    <property type="entry name" value="Hpt"/>
    <property type="match status" value="1"/>
</dbReference>
<dbReference type="PROSITE" id="PS50113">
    <property type="entry name" value="PAC"/>
    <property type="match status" value="1"/>
</dbReference>
<dbReference type="InterPro" id="IPR036890">
    <property type="entry name" value="HATPase_C_sf"/>
</dbReference>
<dbReference type="SUPFAM" id="SSF55785">
    <property type="entry name" value="PYP-like sensor domain (PAS domain)"/>
    <property type="match status" value="2"/>
</dbReference>
<keyword evidence="10" id="KW-0902">Two-component regulatory system</keyword>
<evidence type="ECO:0000256" key="9">
    <source>
        <dbReference type="ARBA" id="ARBA00022989"/>
    </source>
</evidence>
<dbReference type="PROSITE" id="PS50112">
    <property type="entry name" value="PAS"/>
    <property type="match status" value="1"/>
</dbReference>
<proteinExistence type="predicted"/>
<dbReference type="InterPro" id="IPR008207">
    <property type="entry name" value="Sig_transdc_His_kin_Hpt_dom"/>
</dbReference>
<dbReference type="Pfam" id="PF02518">
    <property type="entry name" value="HATPase_c"/>
    <property type="match status" value="1"/>
</dbReference>
<dbReference type="InterPro" id="IPR013767">
    <property type="entry name" value="PAS_fold"/>
</dbReference>
<dbReference type="InterPro" id="IPR000700">
    <property type="entry name" value="PAS-assoc_C"/>
</dbReference>
<sequence length="798" mass="90084">MGKESTPKSSLHPQLQAFLLLSEDCIIVLDANYRILEFNEASTSLLGWKDKEMLGQPFASIYFQLGHKIPFPFYQYELILQNEHGEFEGMLYKNNTKRYFTWKFKRQSNQIILLGKDNTDTKRLALQNVTIFDQIKKISACVPGNFYWKNKDEEYLGCNKILLKTLGLNSMNDFVGKTDLDLWPEHAEELRKNDQRVIKGKKPVLFEETVTLNGKKMYFTVIKMPLIDDEGNIIGILGNSSDITELKRTQADLKIAKEAAEKASQAKTEFLANMSHDIRTPLTGIIGMTKMLEETARSEEERQYASWVNESGEQLLKLLNGVLDVVSADDMNEDDLYLESFYLRDCLEDLNQLEQPAMMQKDISFQLKIDSNIPEYIRTDRFKLSRVLLNLLGNAIKFTDQGMIQLIVDLISSDDQQKSLMFKVIDTGKGIPKEAQEKVFERFYRISPSYKNNHHGHGVGLHIVEKYVELLGGKIGISSEEGKGTTFYFAIPLVPGVAPEIDEKEKIVSSPAVITPSHSPYLLLVEDSIVALKVLERMVMKAGCRYLSASSGEKGLSLAKTEPFDLIITDVGLPGISGNEMTRQIRDWEKQMGSTSQLLIYGLTGHAGQIAEAESLQVGMNGLFTKPMKAINLRTLLESFQSRENGGGKTILSLGIDLPNTEEELFALNNFSLLDIEKGIATLGNLTVFSDLLLTLVSDDLPHEELGIRQAYIQGDWIKIESLAHKLKSGAVYCCTTKLQYACQYLERYCKAGHSKLLEKLYYQLIQVIGETKQAINSWLEERVVSKEVESQIELTSL</sequence>
<dbReference type="SUPFAM" id="SSF55874">
    <property type="entry name" value="ATPase domain of HSP90 chaperone/DNA topoisomerase II/histidine kinase"/>
    <property type="match status" value="1"/>
</dbReference>
<name>A0A0W0SMR6_9GAMM</name>
<keyword evidence="19" id="KW-0418">Kinase</keyword>
<dbReference type="CDD" id="cd17546">
    <property type="entry name" value="REC_hyHK_CKI1_RcsC-like"/>
    <property type="match status" value="1"/>
</dbReference>
<dbReference type="PANTHER" id="PTHR45339:SF1">
    <property type="entry name" value="HYBRID SIGNAL TRANSDUCTION HISTIDINE KINASE J"/>
    <property type="match status" value="1"/>
</dbReference>
<dbReference type="Pfam" id="PF00512">
    <property type="entry name" value="HisKA"/>
    <property type="match status" value="1"/>
</dbReference>
<evidence type="ECO:0000256" key="4">
    <source>
        <dbReference type="ARBA" id="ARBA00022475"/>
    </source>
</evidence>
<dbReference type="PRINTS" id="PR00344">
    <property type="entry name" value="BCTRLSENSOR"/>
</dbReference>
<dbReference type="SMART" id="SM00091">
    <property type="entry name" value="PAS"/>
    <property type="match status" value="1"/>
</dbReference>
<evidence type="ECO:0000259" key="18">
    <source>
        <dbReference type="PROSITE" id="PS50894"/>
    </source>
</evidence>
<keyword evidence="6" id="KW-0812">Transmembrane</keyword>
<dbReference type="InterPro" id="IPR004358">
    <property type="entry name" value="Sig_transdc_His_kin-like_C"/>
</dbReference>
<evidence type="ECO:0000259" key="14">
    <source>
        <dbReference type="PROSITE" id="PS50109"/>
    </source>
</evidence>
<feature type="domain" description="HPt" evidence="18">
    <location>
        <begin position="686"/>
        <end position="783"/>
    </location>
</feature>
<evidence type="ECO:0000256" key="12">
    <source>
        <dbReference type="PROSITE-ProRule" id="PRU00110"/>
    </source>
</evidence>
<dbReference type="Gene3D" id="3.30.565.10">
    <property type="entry name" value="Histidine kinase-like ATPase, C-terminal domain"/>
    <property type="match status" value="1"/>
</dbReference>
<dbReference type="SMART" id="SM00387">
    <property type="entry name" value="HATPase_c"/>
    <property type="match status" value="1"/>
</dbReference>
<dbReference type="Gene3D" id="1.10.287.130">
    <property type="match status" value="1"/>
</dbReference>